<dbReference type="EMBL" id="FJ817289">
    <property type="protein sequence ID" value="ACZ74651.1"/>
    <property type="molecule type" value="Genomic_DNA"/>
</dbReference>
<dbReference type="GO" id="GO:0045332">
    <property type="term" value="P:phospholipid translocation"/>
    <property type="evidence" value="ECO:0007669"/>
    <property type="project" value="TreeGrafter"/>
</dbReference>
<proteinExistence type="predicted"/>
<protein>
    <submittedName>
        <fullName evidence="1">Truncated ATPase</fullName>
    </submittedName>
</protein>
<reference evidence="1" key="1">
    <citation type="journal article" date="2009" name="Plant Physiol.">
        <title>A nomadic subtelomeric disease resistance gene cluster in common bean.</title>
        <authorList>
            <person name="David P."/>
            <person name="Chen N.W.G."/>
            <person name="Pedrosa-Harand A."/>
            <person name="Thareau V."/>
            <person name="Sevignac M."/>
            <person name="Cannon S.B."/>
            <person name="Debouck D."/>
            <person name="Langin T."/>
            <person name="Geffroy V."/>
        </authorList>
    </citation>
    <scope>NUCLEOTIDE SEQUENCE</scope>
</reference>
<accession>D2DW61</accession>
<sequence length="94" mass="10915">MNLDGETNLILKHALEVTTHLHDEKSLQKFRAMVKCEDPNENLYSFIGTLQHDGKEYPLSLQQILLRDSKLKNTYVQKFFRKACYSKGLKVDDA</sequence>
<dbReference type="GO" id="GO:0140326">
    <property type="term" value="F:ATPase-coupled intramembrane lipid transporter activity"/>
    <property type="evidence" value="ECO:0007669"/>
    <property type="project" value="TreeGrafter"/>
</dbReference>
<evidence type="ECO:0000313" key="1">
    <source>
        <dbReference type="EMBL" id="ACZ74651.1"/>
    </source>
</evidence>
<dbReference type="AlphaFoldDB" id="D2DW61"/>
<organism evidence="1">
    <name type="scientific">Phaseolus vulgaris</name>
    <name type="common">Kidney bean</name>
    <name type="synonym">French bean</name>
    <dbReference type="NCBI Taxonomy" id="3885"/>
    <lineage>
        <taxon>Eukaryota</taxon>
        <taxon>Viridiplantae</taxon>
        <taxon>Streptophyta</taxon>
        <taxon>Embryophyta</taxon>
        <taxon>Tracheophyta</taxon>
        <taxon>Spermatophyta</taxon>
        <taxon>Magnoliopsida</taxon>
        <taxon>eudicotyledons</taxon>
        <taxon>Gunneridae</taxon>
        <taxon>Pentapetalae</taxon>
        <taxon>rosids</taxon>
        <taxon>fabids</taxon>
        <taxon>Fabales</taxon>
        <taxon>Fabaceae</taxon>
        <taxon>Papilionoideae</taxon>
        <taxon>50 kb inversion clade</taxon>
        <taxon>NPAAA clade</taxon>
        <taxon>indigoferoid/millettioid clade</taxon>
        <taxon>Phaseoleae</taxon>
        <taxon>Phaseolus</taxon>
    </lineage>
</organism>
<dbReference type="GO" id="GO:0005886">
    <property type="term" value="C:plasma membrane"/>
    <property type="evidence" value="ECO:0007669"/>
    <property type="project" value="TreeGrafter"/>
</dbReference>
<dbReference type="PANTHER" id="PTHR24092">
    <property type="entry name" value="PROBABLE PHOSPHOLIPID-TRANSPORTING ATPASE"/>
    <property type="match status" value="1"/>
</dbReference>
<dbReference type="PANTHER" id="PTHR24092:SF165">
    <property type="entry name" value="PHOSPHOLIPID-TRANSPORTING ATPASE 8-RELATED"/>
    <property type="match status" value="1"/>
</dbReference>
<name>D2DW61_PHAVU</name>